<evidence type="ECO:0000256" key="3">
    <source>
        <dbReference type="ARBA" id="ARBA00022679"/>
    </source>
</evidence>
<dbReference type="GO" id="GO:0004842">
    <property type="term" value="F:ubiquitin-protein transferase activity"/>
    <property type="evidence" value="ECO:0000318"/>
    <property type="project" value="GO_Central"/>
</dbReference>
<dbReference type="GO" id="GO:0061630">
    <property type="term" value="F:ubiquitin protein ligase activity"/>
    <property type="evidence" value="ECO:0007669"/>
    <property type="project" value="UniProtKB-EC"/>
</dbReference>
<evidence type="ECO:0000256" key="5">
    <source>
        <dbReference type="ARBA" id="ARBA00022771"/>
    </source>
</evidence>
<evidence type="ECO:0000313" key="10">
    <source>
        <dbReference type="EnsemblPlants" id="Ma02_p06040.1"/>
    </source>
</evidence>
<dbReference type="InParanoid" id="A0A804HZR2"/>
<keyword evidence="4" id="KW-0479">Metal-binding</keyword>
<comment type="catalytic activity">
    <reaction evidence="1">
        <text>S-ubiquitinyl-[E2 ubiquitin-conjugating enzyme]-L-cysteine + [acceptor protein]-L-lysine = [E2 ubiquitin-conjugating enzyme]-L-cysteine + N(6)-ubiquitinyl-[acceptor protein]-L-lysine.</text>
        <dbReference type="EC" id="2.3.2.27"/>
    </reaction>
</comment>
<dbReference type="InterPro" id="IPR001841">
    <property type="entry name" value="Znf_RING"/>
</dbReference>
<gene>
    <name evidence="9" type="ORF">GSMUA_61230.1</name>
</gene>
<evidence type="ECO:0000256" key="6">
    <source>
        <dbReference type="ARBA" id="ARBA00022786"/>
    </source>
</evidence>
<reference evidence="10" key="2">
    <citation type="submission" date="2021-05" db="UniProtKB">
        <authorList>
            <consortium name="EnsemblPlants"/>
        </authorList>
    </citation>
    <scope>IDENTIFICATION</scope>
    <source>
        <strain evidence="10">subsp. malaccensis</strain>
    </source>
</reference>
<name>A0A804HZR2_MUSAM</name>
<organism evidence="10 11">
    <name type="scientific">Musa acuminata subsp. malaccensis</name>
    <name type="common">Wild banana</name>
    <name type="synonym">Musa malaccensis</name>
    <dbReference type="NCBI Taxonomy" id="214687"/>
    <lineage>
        <taxon>Eukaryota</taxon>
        <taxon>Viridiplantae</taxon>
        <taxon>Streptophyta</taxon>
        <taxon>Embryophyta</taxon>
        <taxon>Tracheophyta</taxon>
        <taxon>Spermatophyta</taxon>
        <taxon>Magnoliopsida</taxon>
        <taxon>Liliopsida</taxon>
        <taxon>Zingiberales</taxon>
        <taxon>Musaceae</taxon>
        <taxon>Musa</taxon>
    </lineage>
</organism>
<dbReference type="Pfam" id="PF13639">
    <property type="entry name" value="zf-RING_2"/>
    <property type="match status" value="1"/>
</dbReference>
<dbReference type="PANTHER" id="PTHR46463:SF89">
    <property type="entry name" value="E3 UBIQUITIN-PROTEIN LIGASE RHB1A-RELATED"/>
    <property type="match status" value="1"/>
</dbReference>
<keyword evidence="6" id="KW-0833">Ubl conjugation pathway</keyword>
<protein>
    <recommendedName>
        <fullName evidence="2">RING-type E3 ubiquitin transferase</fullName>
        <ecNumber evidence="2">2.3.2.27</ecNumber>
    </recommendedName>
</protein>
<dbReference type="EC" id="2.3.2.27" evidence="2"/>
<dbReference type="AlphaFoldDB" id="A0A804HZR2"/>
<evidence type="ECO:0000259" key="8">
    <source>
        <dbReference type="Pfam" id="PF13639"/>
    </source>
</evidence>
<keyword evidence="3" id="KW-0808">Transferase</keyword>
<keyword evidence="5" id="KW-0863">Zinc-finger</keyword>
<keyword evidence="7" id="KW-0862">Zinc</keyword>
<dbReference type="PANTHER" id="PTHR46463">
    <property type="entry name" value="ZINC FINGER, RING/FYVE/PHD-TYPE"/>
    <property type="match status" value="1"/>
</dbReference>
<evidence type="ECO:0000256" key="1">
    <source>
        <dbReference type="ARBA" id="ARBA00000900"/>
    </source>
</evidence>
<evidence type="ECO:0000256" key="2">
    <source>
        <dbReference type="ARBA" id="ARBA00012483"/>
    </source>
</evidence>
<sequence length="116" mass="13733">MEHHLQSFQDYFFILIWTPQLLTLTKHLPQLSTKDEEDACPICLEDYDAENPHVMTKCEHHFHCVAFLNGWRDETPVPSVTRSSICSWYNHAVFILQIMMINTRTVPEKQMWLEAI</sequence>
<evidence type="ECO:0000256" key="7">
    <source>
        <dbReference type="ARBA" id="ARBA00022833"/>
    </source>
</evidence>
<dbReference type="Gramene" id="Ma02_t06040.1">
    <property type="protein sequence ID" value="Ma02_p06040.1"/>
    <property type="gene ID" value="Ma02_g06040"/>
</dbReference>
<proteinExistence type="predicted"/>
<dbReference type="EMBL" id="HG996467">
    <property type="protein sequence ID" value="CAG1861229.1"/>
    <property type="molecule type" value="Genomic_DNA"/>
</dbReference>
<feature type="domain" description="RING-type" evidence="8">
    <location>
        <begin position="39"/>
        <end position="65"/>
    </location>
</feature>
<dbReference type="SUPFAM" id="SSF57850">
    <property type="entry name" value="RING/U-box"/>
    <property type="match status" value="1"/>
</dbReference>
<keyword evidence="11" id="KW-1185">Reference proteome</keyword>
<evidence type="ECO:0000313" key="11">
    <source>
        <dbReference type="Proteomes" id="UP000012960"/>
    </source>
</evidence>
<dbReference type="InterPro" id="IPR013083">
    <property type="entry name" value="Znf_RING/FYVE/PHD"/>
</dbReference>
<dbReference type="Proteomes" id="UP000012960">
    <property type="component" value="Unplaced"/>
</dbReference>
<dbReference type="GO" id="GO:0008270">
    <property type="term" value="F:zinc ion binding"/>
    <property type="evidence" value="ECO:0007669"/>
    <property type="project" value="UniProtKB-KW"/>
</dbReference>
<evidence type="ECO:0000256" key="4">
    <source>
        <dbReference type="ARBA" id="ARBA00022723"/>
    </source>
</evidence>
<dbReference type="Gene3D" id="3.30.40.10">
    <property type="entry name" value="Zinc/RING finger domain, C3HC4 (zinc finger)"/>
    <property type="match status" value="1"/>
</dbReference>
<reference evidence="9" key="1">
    <citation type="submission" date="2021-03" db="EMBL/GenBank/DDBJ databases">
        <authorList>
            <consortium name="Genoscope - CEA"/>
            <person name="William W."/>
        </authorList>
    </citation>
    <scope>NUCLEOTIDE SEQUENCE</scope>
    <source>
        <strain evidence="9">Doubled-haploid Pahang</strain>
    </source>
</reference>
<dbReference type="EnsemblPlants" id="Ma02_t06040.1">
    <property type="protein sequence ID" value="Ma02_p06040.1"/>
    <property type="gene ID" value="Ma02_g06040"/>
</dbReference>
<accession>A0A804HZR2</accession>
<evidence type="ECO:0000313" key="9">
    <source>
        <dbReference type="EMBL" id="CAG1861229.1"/>
    </source>
</evidence>